<name>A0A0D2GNI7_9EURO</name>
<dbReference type="RefSeq" id="XP_013286301.1">
    <property type="nucleotide sequence ID" value="XM_013430847.1"/>
</dbReference>
<feature type="compositionally biased region" description="Basic and acidic residues" evidence="1">
    <location>
        <begin position="693"/>
        <end position="702"/>
    </location>
</feature>
<dbReference type="STRING" id="1442368.A0A0D2GNI7"/>
<feature type="region of interest" description="Disordered" evidence="1">
    <location>
        <begin position="1"/>
        <end position="76"/>
    </location>
</feature>
<feature type="compositionally biased region" description="Polar residues" evidence="1">
    <location>
        <begin position="463"/>
        <end position="476"/>
    </location>
</feature>
<reference evidence="2 3" key="1">
    <citation type="submission" date="2015-01" db="EMBL/GenBank/DDBJ databases">
        <title>The Genome Sequence of Fonsecaea pedrosoi CBS 271.37.</title>
        <authorList>
            <consortium name="The Broad Institute Genomics Platform"/>
            <person name="Cuomo C."/>
            <person name="de Hoog S."/>
            <person name="Gorbushina A."/>
            <person name="Stielow B."/>
            <person name="Teixiera M."/>
            <person name="Abouelleil A."/>
            <person name="Chapman S.B."/>
            <person name="Priest M."/>
            <person name="Young S.K."/>
            <person name="Wortman J."/>
            <person name="Nusbaum C."/>
            <person name="Birren B."/>
        </authorList>
    </citation>
    <scope>NUCLEOTIDE SEQUENCE [LARGE SCALE GENOMIC DNA]</scope>
    <source>
        <strain evidence="2 3">CBS 271.37</strain>
    </source>
</reference>
<proteinExistence type="predicted"/>
<accession>A0A0D2GNI7</accession>
<evidence type="ECO:0008006" key="4">
    <source>
        <dbReference type="Google" id="ProtNLM"/>
    </source>
</evidence>
<feature type="region of interest" description="Disordered" evidence="1">
    <location>
        <begin position="727"/>
        <end position="779"/>
    </location>
</feature>
<keyword evidence="3" id="KW-1185">Reference proteome</keyword>
<feature type="compositionally biased region" description="Polar residues" evidence="1">
    <location>
        <begin position="56"/>
        <end position="72"/>
    </location>
</feature>
<evidence type="ECO:0000313" key="2">
    <source>
        <dbReference type="EMBL" id="KIW82493.1"/>
    </source>
</evidence>
<dbReference type="HOGENOM" id="CLU_012587_0_0_1"/>
<organism evidence="2 3">
    <name type="scientific">Fonsecaea pedrosoi CBS 271.37</name>
    <dbReference type="NCBI Taxonomy" id="1442368"/>
    <lineage>
        <taxon>Eukaryota</taxon>
        <taxon>Fungi</taxon>
        <taxon>Dikarya</taxon>
        <taxon>Ascomycota</taxon>
        <taxon>Pezizomycotina</taxon>
        <taxon>Eurotiomycetes</taxon>
        <taxon>Chaetothyriomycetidae</taxon>
        <taxon>Chaetothyriales</taxon>
        <taxon>Herpotrichiellaceae</taxon>
        <taxon>Fonsecaea</taxon>
    </lineage>
</organism>
<feature type="region of interest" description="Disordered" evidence="1">
    <location>
        <begin position="379"/>
        <end position="407"/>
    </location>
</feature>
<evidence type="ECO:0000313" key="3">
    <source>
        <dbReference type="Proteomes" id="UP000053029"/>
    </source>
</evidence>
<feature type="region of interest" description="Disordered" evidence="1">
    <location>
        <begin position="452"/>
        <end position="497"/>
    </location>
</feature>
<dbReference type="AlphaFoldDB" id="A0A0D2GNI7"/>
<feature type="region of interest" description="Disordered" evidence="1">
    <location>
        <begin position="314"/>
        <end position="352"/>
    </location>
</feature>
<gene>
    <name evidence="2" type="ORF">Z517_05520</name>
</gene>
<dbReference type="OrthoDB" id="420046at2759"/>
<sequence length="779" mass="86564">MVHGQVPVINDSQQPAPSREEKIKQTVTRKKPKGSSSSAQSTQQSTDGDQPQSTTKQKTSGTLSPESPDNGAQGTGDLKAAPFFSISRNKHWKYISCYQGSWLSMPIEVLESVAYSNYYASRPRPFTPALIFDLVKIRRLVDEATDLVVRAASGISTSVMQSSSKKGMFYGNDAEILGLSTQKGMVYPKLSRERQYRMRDQATQKLFQAYCLDEIAASVITMQSVSALEDVAKLVLDREEHNPHAQYVHFFHEKIPSMAMAEHTSLHRLNDVISQMPTEPSLCRTRAVASMFKNDIESVVRDCTHGLTVHKLYHPKHQKDQQDRTLHKDAATGPPRDFQPKGRLAEKDQPSSTEAQLLCLRGTGYLGLACGWVSETLHGLPNSGPRRADDAVCSPGAGDAEEDQQRQRAEARKFVRAYAKRALQDFLVYLSHFEYTPGLPSKSTVQSVYKVNGPGSLPRTPDRTTLGTDSTTSAGSSEALPSPENTKDRLRNMVHAPSPSPPVYKLNEFFAAVPPADVPACAPQPDKVIDPNRPIFSNPDFAEVVTYNPLLLEALHSVLLCHCLLQTSTKELQRHAYMVARVTRVADEYPLFLAPRSQARADWKEILIRMENWIGLERSWSSLCRRVYLVEGLKYASVKDKKEPSEGKGPRTKHTADMQALADERITGDEKTQKPHHHTNLRASQLDPSIDGNNERHSKTPDDWDWEDEYSSKGSDRANAIVRYLLDTPPPNITNGAGRSKKRSGGKRKSKRMSSNVSSARETVMTAVGQGVESLELGD</sequence>
<dbReference type="Proteomes" id="UP000053029">
    <property type="component" value="Unassembled WGS sequence"/>
</dbReference>
<dbReference type="VEuPathDB" id="FungiDB:Z517_05520"/>
<feature type="compositionally biased region" description="Basic and acidic residues" evidence="1">
    <location>
        <begin position="318"/>
        <end position="330"/>
    </location>
</feature>
<feature type="compositionally biased region" description="Basic residues" evidence="1">
    <location>
        <begin position="739"/>
        <end position="752"/>
    </location>
</feature>
<dbReference type="EMBL" id="KN846971">
    <property type="protein sequence ID" value="KIW82493.1"/>
    <property type="molecule type" value="Genomic_DNA"/>
</dbReference>
<feature type="compositionally biased region" description="Low complexity" evidence="1">
    <location>
        <begin position="34"/>
        <end position="55"/>
    </location>
</feature>
<evidence type="ECO:0000256" key="1">
    <source>
        <dbReference type="SAM" id="MobiDB-lite"/>
    </source>
</evidence>
<feature type="region of interest" description="Disordered" evidence="1">
    <location>
        <begin position="667"/>
        <end position="711"/>
    </location>
</feature>
<protein>
    <recommendedName>
        <fullName evidence="4">Histidine kinase group protein</fullName>
    </recommendedName>
</protein>
<feature type="compositionally biased region" description="Basic and acidic residues" evidence="1">
    <location>
        <begin position="338"/>
        <end position="349"/>
    </location>
</feature>
<dbReference type="GeneID" id="25305010"/>